<dbReference type="EMBL" id="JAXOVW010000046">
    <property type="protein sequence ID" value="MDZ5609012.1"/>
    <property type="molecule type" value="Genomic_DNA"/>
</dbReference>
<proteinExistence type="predicted"/>
<feature type="transmembrane region" description="Helical" evidence="1">
    <location>
        <begin position="151"/>
        <end position="169"/>
    </location>
</feature>
<dbReference type="Gene3D" id="1.20.144.10">
    <property type="entry name" value="Phosphatidic acid phosphatase type 2/haloperoxidase"/>
    <property type="match status" value="1"/>
</dbReference>
<name>A0ABU5K150_9BACI</name>
<organism evidence="3 4">
    <name type="scientific">Bacillus bingmayongensis</name>
    <dbReference type="NCBI Taxonomy" id="1150157"/>
    <lineage>
        <taxon>Bacteria</taxon>
        <taxon>Bacillati</taxon>
        <taxon>Bacillota</taxon>
        <taxon>Bacilli</taxon>
        <taxon>Bacillales</taxon>
        <taxon>Bacillaceae</taxon>
        <taxon>Bacillus</taxon>
    </lineage>
</organism>
<feature type="transmembrane region" description="Helical" evidence="1">
    <location>
        <begin position="127"/>
        <end position="145"/>
    </location>
</feature>
<comment type="caution">
    <text evidence="3">The sequence shown here is derived from an EMBL/GenBank/DDBJ whole genome shotgun (WGS) entry which is preliminary data.</text>
</comment>
<dbReference type="RefSeq" id="WP_374218582.1">
    <property type="nucleotide sequence ID" value="NZ_JAXOVW010000046.1"/>
</dbReference>
<sequence length="200" mass="23020">MSFSQFNIDTFRAINDLGKQYSFLNPTMIFIAEYTVYFLGLIIVAYWFTRSNKNRMMVIQAASAFVVAEIIGKIAGKFYSNYQPFAVLPDVNQIVDHAVDNSFPSDHTILFFSICFSFWLVRKKTGWLWLALAFCVAISRIWIGVHYPFDVATGALLGIISALFSYWLVPKISIIKQLLHLYEKMEQYVLTSSKNKSKDF</sequence>
<feature type="domain" description="Phosphatidic acid phosphatase type 2/haloperoxidase" evidence="2">
    <location>
        <begin position="58"/>
        <end position="166"/>
    </location>
</feature>
<evidence type="ECO:0000313" key="3">
    <source>
        <dbReference type="EMBL" id="MDZ5609012.1"/>
    </source>
</evidence>
<keyword evidence="1" id="KW-1133">Transmembrane helix</keyword>
<protein>
    <submittedName>
        <fullName evidence="3">Undecaprenyl-diphosphatase</fullName>
    </submittedName>
</protein>
<dbReference type="Proteomes" id="UP001291930">
    <property type="component" value="Unassembled WGS sequence"/>
</dbReference>
<evidence type="ECO:0000256" key="1">
    <source>
        <dbReference type="SAM" id="Phobius"/>
    </source>
</evidence>
<dbReference type="InterPro" id="IPR000326">
    <property type="entry name" value="PAP2/HPO"/>
</dbReference>
<gene>
    <name evidence="3" type="ORF">U2I54_18565</name>
</gene>
<dbReference type="PANTHER" id="PTHR14969">
    <property type="entry name" value="SPHINGOSINE-1-PHOSPHATE PHOSPHOHYDROLASE"/>
    <property type="match status" value="1"/>
</dbReference>
<evidence type="ECO:0000259" key="2">
    <source>
        <dbReference type="SMART" id="SM00014"/>
    </source>
</evidence>
<dbReference type="CDD" id="cd03385">
    <property type="entry name" value="PAP2_BcrC_like"/>
    <property type="match status" value="1"/>
</dbReference>
<reference evidence="4" key="1">
    <citation type="submission" date="2023-11" db="EMBL/GenBank/DDBJ databases">
        <title>Genome Sequence of Bacillus pseudomycoides stain BUPM19.</title>
        <authorList>
            <person name="Farhat A."/>
        </authorList>
    </citation>
    <scope>NUCLEOTIDE SEQUENCE [LARGE SCALE GENOMIC DNA]</scope>
    <source>
        <strain evidence="4">BUPM19</strain>
    </source>
</reference>
<dbReference type="SMART" id="SM00014">
    <property type="entry name" value="acidPPc"/>
    <property type="match status" value="1"/>
</dbReference>
<feature type="transmembrane region" description="Helical" evidence="1">
    <location>
        <begin position="27"/>
        <end position="48"/>
    </location>
</feature>
<dbReference type="Pfam" id="PF01569">
    <property type="entry name" value="PAP2"/>
    <property type="match status" value="1"/>
</dbReference>
<accession>A0ABU5K150</accession>
<keyword evidence="1" id="KW-0812">Transmembrane</keyword>
<dbReference type="PANTHER" id="PTHR14969:SF13">
    <property type="entry name" value="AT30094P"/>
    <property type="match status" value="1"/>
</dbReference>
<dbReference type="InterPro" id="IPR033879">
    <property type="entry name" value="UPP_Pase"/>
</dbReference>
<evidence type="ECO:0000313" key="4">
    <source>
        <dbReference type="Proteomes" id="UP001291930"/>
    </source>
</evidence>
<keyword evidence="4" id="KW-1185">Reference proteome</keyword>
<dbReference type="InterPro" id="IPR036938">
    <property type="entry name" value="PAP2/HPO_sf"/>
</dbReference>
<dbReference type="SUPFAM" id="SSF48317">
    <property type="entry name" value="Acid phosphatase/Vanadium-dependent haloperoxidase"/>
    <property type="match status" value="1"/>
</dbReference>
<keyword evidence="1" id="KW-0472">Membrane</keyword>